<keyword evidence="15" id="KW-0676">Redox-active center</keyword>
<feature type="binding site" evidence="17">
    <location>
        <position position="236"/>
    </location>
    <ligand>
        <name>FAD</name>
        <dbReference type="ChEBI" id="CHEBI:57692"/>
    </ligand>
</feature>
<feature type="binding site" evidence="17">
    <location>
        <position position="233"/>
    </location>
    <ligand>
        <name>FAD</name>
        <dbReference type="ChEBI" id="CHEBI:57692"/>
    </ligand>
</feature>
<comment type="cofactor">
    <cofactor evidence="1 17">
        <name>FAD</name>
        <dbReference type="ChEBI" id="CHEBI:57692"/>
    </cofactor>
</comment>
<dbReference type="InterPro" id="IPR037192">
    <property type="entry name" value="ERO1-like_sf"/>
</dbReference>
<evidence type="ECO:0000256" key="11">
    <source>
        <dbReference type="ARBA" id="ARBA00023002"/>
    </source>
</evidence>
<evidence type="ECO:0000256" key="14">
    <source>
        <dbReference type="ARBA" id="ARBA00023180"/>
    </source>
</evidence>
<protein>
    <recommendedName>
        <fullName evidence="22">Ero1-like protein</fullName>
    </recommendedName>
</protein>
<keyword evidence="6" id="KW-0285">Flavoprotein</keyword>
<dbReference type="PIRSF" id="PIRSF017205">
    <property type="entry name" value="ERO1"/>
    <property type="match status" value="1"/>
</dbReference>
<evidence type="ECO:0000256" key="4">
    <source>
        <dbReference type="ARBA" id="ARBA00011802"/>
    </source>
</evidence>
<evidence type="ECO:0000256" key="12">
    <source>
        <dbReference type="ARBA" id="ARBA00023136"/>
    </source>
</evidence>
<keyword evidence="9 17" id="KW-0274">FAD</keyword>
<dbReference type="SUPFAM" id="SSF110019">
    <property type="entry name" value="ERO1-like"/>
    <property type="match status" value="1"/>
</dbReference>
<evidence type="ECO:0000256" key="15">
    <source>
        <dbReference type="ARBA" id="ARBA00023284"/>
    </source>
</evidence>
<feature type="chain" id="PRO_5044871207" description="Ero1-like protein" evidence="19">
    <location>
        <begin position="16"/>
        <end position="447"/>
    </location>
</feature>
<evidence type="ECO:0000256" key="5">
    <source>
        <dbReference type="ARBA" id="ARBA00022448"/>
    </source>
</evidence>
<keyword evidence="7 19" id="KW-0732">Signal</keyword>
<feature type="disulfide bond" description="Redox-active" evidence="18">
    <location>
        <begin position="375"/>
        <end position="378"/>
    </location>
</feature>
<feature type="binding site" evidence="17">
    <location>
        <position position="181"/>
    </location>
    <ligand>
        <name>FAD</name>
        <dbReference type="ChEBI" id="CHEBI:57692"/>
    </ligand>
</feature>
<evidence type="ECO:0000256" key="1">
    <source>
        <dbReference type="ARBA" id="ARBA00001974"/>
    </source>
</evidence>
<keyword evidence="21" id="KW-1185">Reference proteome</keyword>
<evidence type="ECO:0008006" key="22">
    <source>
        <dbReference type="Google" id="ProtNLM"/>
    </source>
</evidence>
<organism evidence="20 21">
    <name type="scientific">Cryptolaemus montrouzieri</name>
    <dbReference type="NCBI Taxonomy" id="559131"/>
    <lineage>
        <taxon>Eukaryota</taxon>
        <taxon>Metazoa</taxon>
        <taxon>Ecdysozoa</taxon>
        <taxon>Arthropoda</taxon>
        <taxon>Hexapoda</taxon>
        <taxon>Insecta</taxon>
        <taxon>Pterygota</taxon>
        <taxon>Neoptera</taxon>
        <taxon>Endopterygota</taxon>
        <taxon>Coleoptera</taxon>
        <taxon>Polyphaga</taxon>
        <taxon>Cucujiformia</taxon>
        <taxon>Coccinelloidea</taxon>
        <taxon>Coccinellidae</taxon>
        <taxon>Scymninae</taxon>
        <taxon>Scymnini</taxon>
        <taxon>Cryptolaemus</taxon>
    </lineage>
</organism>
<dbReference type="InterPro" id="IPR007266">
    <property type="entry name" value="Ero1"/>
</dbReference>
<keyword evidence="11" id="KW-0560">Oxidoreductase</keyword>
<evidence type="ECO:0000256" key="3">
    <source>
        <dbReference type="ARBA" id="ARBA00008277"/>
    </source>
</evidence>
<keyword evidence="5" id="KW-0813">Transport</keyword>
<keyword evidence="10" id="KW-0249">Electron transport</keyword>
<evidence type="ECO:0000256" key="2">
    <source>
        <dbReference type="ARBA" id="ARBA00004367"/>
    </source>
</evidence>
<evidence type="ECO:0000256" key="9">
    <source>
        <dbReference type="ARBA" id="ARBA00022827"/>
    </source>
</evidence>
<evidence type="ECO:0000256" key="7">
    <source>
        <dbReference type="ARBA" id="ARBA00022729"/>
    </source>
</evidence>
<name>A0ABD2PGA7_9CUCU</name>
<feature type="active site" evidence="16">
    <location>
        <position position="378"/>
    </location>
</feature>
<comment type="similarity">
    <text evidence="3">Belongs to the EROs family.</text>
</comment>
<dbReference type="AlphaFoldDB" id="A0ABD2PGA7"/>
<feature type="signal peptide" evidence="19">
    <location>
        <begin position="1"/>
        <end position="15"/>
    </location>
</feature>
<comment type="caution">
    <text evidence="20">The sequence shown here is derived from an EMBL/GenBank/DDBJ whole genome shotgun (WGS) entry which is preliminary data.</text>
</comment>
<evidence type="ECO:0000256" key="16">
    <source>
        <dbReference type="PIRSR" id="PIRSR017205-1"/>
    </source>
</evidence>
<evidence type="ECO:0000256" key="17">
    <source>
        <dbReference type="PIRSR" id="PIRSR017205-2"/>
    </source>
</evidence>
<evidence type="ECO:0000313" key="21">
    <source>
        <dbReference type="Proteomes" id="UP001516400"/>
    </source>
</evidence>
<dbReference type="PANTHER" id="PTHR12613">
    <property type="entry name" value="ERO1-RELATED"/>
    <property type="match status" value="1"/>
</dbReference>
<dbReference type="EMBL" id="JABFTP020000186">
    <property type="protein sequence ID" value="KAL3289782.1"/>
    <property type="molecule type" value="Genomic_DNA"/>
</dbReference>
<evidence type="ECO:0000256" key="19">
    <source>
        <dbReference type="SAM" id="SignalP"/>
    </source>
</evidence>
<evidence type="ECO:0000256" key="13">
    <source>
        <dbReference type="ARBA" id="ARBA00023157"/>
    </source>
</evidence>
<feature type="disulfide bond" description="Redox-active" evidence="18">
    <location>
        <begin position="85"/>
        <end position="90"/>
    </location>
</feature>
<keyword evidence="13 18" id="KW-1015">Disulfide bond</keyword>
<comment type="subunit">
    <text evidence="4">May function both as a monomer and a homodimer.</text>
</comment>
<proteinExistence type="inferred from homology"/>
<dbReference type="GO" id="GO:0016491">
    <property type="term" value="F:oxidoreductase activity"/>
    <property type="evidence" value="ECO:0007669"/>
    <property type="project" value="UniProtKB-KW"/>
</dbReference>
<dbReference type="Proteomes" id="UP001516400">
    <property type="component" value="Unassembled WGS sequence"/>
</dbReference>
<evidence type="ECO:0000256" key="18">
    <source>
        <dbReference type="PIRSR" id="PIRSR017205-3"/>
    </source>
</evidence>
<keyword evidence="8" id="KW-0256">Endoplasmic reticulum</keyword>
<dbReference type="GO" id="GO:0005789">
    <property type="term" value="C:endoplasmic reticulum membrane"/>
    <property type="evidence" value="ECO:0007669"/>
    <property type="project" value="UniProtKB-SubCell"/>
</dbReference>
<evidence type="ECO:0000256" key="6">
    <source>
        <dbReference type="ARBA" id="ARBA00022630"/>
    </source>
</evidence>
<comment type="subcellular location">
    <subcellularLocation>
        <location evidence="2">Endoplasmic reticulum membrane</location>
        <topology evidence="2">Peripheral membrane protein</topology>
        <orientation evidence="2">Lumenal side</orientation>
    </subcellularLocation>
</comment>
<gene>
    <name evidence="20" type="ORF">HHI36_023177</name>
</gene>
<feature type="binding site" evidence="17">
    <location>
        <position position="271"/>
    </location>
    <ligand>
        <name>FAD</name>
        <dbReference type="ChEBI" id="CHEBI:57692"/>
    </ligand>
</feature>
<dbReference type="PANTHER" id="PTHR12613:SF0">
    <property type="entry name" value="ERO1-LIKE PROTEIN"/>
    <property type="match status" value="1"/>
</dbReference>
<sequence length="447" mass="52269">MKEVLFFILVLNVSGSIFTSHEDDDCFCQLQGQIDDCTCNVDTVDHFNNVKIYPRLRSLLQKDYFRFFKVNLFRKCPFWQDNSQCGIRYCHVEPCKENEIPKGLKEKDKEKFKENNKYLKDSLCEHEHNGGLGDINTTISDQAREDFVLWSAYDDAQDNFCILDDFDEDSSYVDLLLNPERYTGYKGASAHRIWQTIYLENCFRPNGYLNSYIQNHALNSMCLEERVFYRAISGLHTSINIHVCAKYLLRESSFKNPEGEWGPNLNEFRQKFSPETTNGQGPSWLRNLYFLYLLELRALQKALTYLVKEEFYTGNESEDWDTQLAIKDLLNIVQNFPYHFDESTMFNGHEQAQKLKLEFRQHFRNISSIMDCVGCEKCKLWGKLQIQGLGTALKILFSGKFDGSLMSEDTSKKSFQLLRTEIVALLNSIGRLSTSLYELDEFRFILR</sequence>
<feature type="active site" description="Nucleophile" evidence="16">
    <location>
        <position position="375"/>
    </location>
</feature>
<feature type="binding site" evidence="17">
    <location>
        <position position="194"/>
    </location>
    <ligand>
        <name>FAD</name>
        <dbReference type="ChEBI" id="CHEBI:57692"/>
    </ligand>
</feature>
<reference evidence="20 21" key="1">
    <citation type="journal article" date="2021" name="BMC Biol.">
        <title>Horizontally acquired antibacterial genes associated with adaptive radiation of ladybird beetles.</title>
        <authorList>
            <person name="Li H.S."/>
            <person name="Tang X.F."/>
            <person name="Huang Y.H."/>
            <person name="Xu Z.Y."/>
            <person name="Chen M.L."/>
            <person name="Du X.Y."/>
            <person name="Qiu B.Y."/>
            <person name="Chen P.T."/>
            <person name="Zhang W."/>
            <person name="Slipinski A."/>
            <person name="Escalona H.E."/>
            <person name="Waterhouse R.M."/>
            <person name="Zwick A."/>
            <person name="Pang H."/>
        </authorList>
    </citation>
    <scope>NUCLEOTIDE SEQUENCE [LARGE SCALE GENOMIC DNA]</scope>
    <source>
        <strain evidence="20">SYSU2018</strain>
    </source>
</reference>
<evidence type="ECO:0000256" key="10">
    <source>
        <dbReference type="ARBA" id="ARBA00022982"/>
    </source>
</evidence>
<evidence type="ECO:0000313" key="20">
    <source>
        <dbReference type="EMBL" id="KAL3289782.1"/>
    </source>
</evidence>
<evidence type="ECO:0000256" key="8">
    <source>
        <dbReference type="ARBA" id="ARBA00022824"/>
    </source>
</evidence>
<dbReference type="Pfam" id="PF04137">
    <property type="entry name" value="ERO1"/>
    <property type="match status" value="1"/>
</dbReference>
<keyword evidence="12" id="KW-0472">Membrane</keyword>
<accession>A0ABD2PGA7</accession>
<keyword evidence="14" id="KW-0325">Glycoprotein</keyword>
<feature type="binding site" evidence="17">
    <location>
        <position position="183"/>
    </location>
    <ligand>
        <name>FAD</name>
        <dbReference type="ChEBI" id="CHEBI:57692"/>
    </ligand>
</feature>